<dbReference type="Proteomes" id="UP000239007">
    <property type="component" value="Unassembled WGS sequence"/>
</dbReference>
<dbReference type="InterPro" id="IPR008207">
    <property type="entry name" value="Sig_transdc_His_kin_Hpt_dom"/>
</dbReference>
<protein>
    <recommendedName>
        <fullName evidence="3">HPt domain-containing protein</fullName>
    </recommendedName>
</protein>
<feature type="modified residue" description="Phosphohistidine" evidence="2">
    <location>
        <position position="63"/>
    </location>
</feature>
<dbReference type="GO" id="GO:0004672">
    <property type="term" value="F:protein kinase activity"/>
    <property type="evidence" value="ECO:0007669"/>
    <property type="project" value="UniProtKB-ARBA"/>
</dbReference>
<gene>
    <name evidence="4" type="ORF">BTO11_16340</name>
</gene>
<accession>A0A2S7UYK0</accession>
<sequence length="118" mass="12718">MSIEALASVSGIDTKQGLTNCMDDEDLYMSIIGMYVEQLAENLPQLAQAHSKQDWIEIGKLAHSIKGASASIGAFEIQAISAVIEKAAKHDEISVITDNFESFTSLLDTTSTALKQTL</sequence>
<dbReference type="InterPro" id="IPR036641">
    <property type="entry name" value="HPT_dom_sf"/>
</dbReference>
<dbReference type="Gene3D" id="1.20.120.160">
    <property type="entry name" value="HPT domain"/>
    <property type="match status" value="1"/>
</dbReference>
<comment type="caution">
    <text evidence="4">The sequence shown here is derived from an EMBL/GenBank/DDBJ whole genome shotgun (WGS) entry which is preliminary data.</text>
</comment>
<name>A0A2S7UYK0_9GAMM</name>
<dbReference type="EMBL" id="MSCH01000003">
    <property type="protein sequence ID" value="PQJ55067.1"/>
    <property type="molecule type" value="Genomic_DNA"/>
</dbReference>
<dbReference type="AlphaFoldDB" id="A0A2S7UYK0"/>
<keyword evidence="5" id="KW-1185">Reference proteome</keyword>
<evidence type="ECO:0000256" key="1">
    <source>
        <dbReference type="ARBA" id="ARBA00023012"/>
    </source>
</evidence>
<keyword evidence="1" id="KW-0902">Two-component regulatory system</keyword>
<evidence type="ECO:0000313" key="4">
    <source>
        <dbReference type="EMBL" id="PQJ55067.1"/>
    </source>
</evidence>
<dbReference type="SUPFAM" id="SSF47226">
    <property type="entry name" value="Histidine-containing phosphotransfer domain, HPT domain"/>
    <property type="match status" value="1"/>
</dbReference>
<reference evidence="4 5" key="1">
    <citation type="submission" date="2016-12" db="EMBL/GenBank/DDBJ databases">
        <title>Diversity of luminous bacteria.</title>
        <authorList>
            <person name="Yoshizawa S."/>
            <person name="Kogure K."/>
        </authorList>
    </citation>
    <scope>NUCLEOTIDE SEQUENCE [LARGE SCALE GENOMIC DNA]</scope>
    <source>
        <strain evidence="4 5">SA4-48</strain>
    </source>
</reference>
<dbReference type="SMART" id="SM00073">
    <property type="entry name" value="HPT"/>
    <property type="match status" value="1"/>
</dbReference>
<evidence type="ECO:0000313" key="5">
    <source>
        <dbReference type="Proteomes" id="UP000239007"/>
    </source>
</evidence>
<evidence type="ECO:0000256" key="2">
    <source>
        <dbReference type="PROSITE-ProRule" id="PRU00110"/>
    </source>
</evidence>
<dbReference type="GO" id="GO:0000160">
    <property type="term" value="P:phosphorelay signal transduction system"/>
    <property type="evidence" value="ECO:0007669"/>
    <property type="project" value="UniProtKB-KW"/>
</dbReference>
<dbReference type="OrthoDB" id="9131849at2"/>
<dbReference type="PROSITE" id="PS50894">
    <property type="entry name" value="HPT"/>
    <property type="match status" value="1"/>
</dbReference>
<proteinExistence type="predicted"/>
<organism evidence="4 5">
    <name type="scientific">Psychrosphaera saromensis</name>
    <dbReference type="NCBI Taxonomy" id="716813"/>
    <lineage>
        <taxon>Bacteria</taxon>
        <taxon>Pseudomonadati</taxon>
        <taxon>Pseudomonadota</taxon>
        <taxon>Gammaproteobacteria</taxon>
        <taxon>Alteromonadales</taxon>
        <taxon>Pseudoalteromonadaceae</taxon>
        <taxon>Psychrosphaera</taxon>
    </lineage>
</organism>
<dbReference type="CDD" id="cd00088">
    <property type="entry name" value="HPT"/>
    <property type="match status" value="1"/>
</dbReference>
<feature type="domain" description="HPt" evidence="3">
    <location>
        <begin position="24"/>
        <end position="118"/>
    </location>
</feature>
<dbReference type="Pfam" id="PF01627">
    <property type="entry name" value="Hpt"/>
    <property type="match status" value="1"/>
</dbReference>
<keyword evidence="2" id="KW-0597">Phosphoprotein</keyword>
<dbReference type="RefSeq" id="WP_105053590.1">
    <property type="nucleotide sequence ID" value="NZ_BMYG01000009.1"/>
</dbReference>
<evidence type="ECO:0000259" key="3">
    <source>
        <dbReference type="PROSITE" id="PS50894"/>
    </source>
</evidence>